<reference evidence="5 6" key="1">
    <citation type="submission" date="2018-03" db="EMBL/GenBank/DDBJ databases">
        <title>Genomic Encyclopedia of Archaeal and Bacterial Type Strains, Phase II (KMG-II): from individual species to whole genera.</title>
        <authorList>
            <person name="Goeker M."/>
        </authorList>
    </citation>
    <scope>NUCLEOTIDE SEQUENCE [LARGE SCALE GENOMIC DNA]</scope>
    <source>
        <strain evidence="5 6">DSM 44720</strain>
    </source>
</reference>
<dbReference type="InterPro" id="IPR003018">
    <property type="entry name" value="GAF"/>
</dbReference>
<dbReference type="InterPro" id="IPR003594">
    <property type="entry name" value="HATPase_dom"/>
</dbReference>
<evidence type="ECO:0000256" key="3">
    <source>
        <dbReference type="ARBA" id="ARBA00023012"/>
    </source>
</evidence>
<accession>A0A2T0SLU0</accession>
<dbReference type="InterPro" id="IPR011712">
    <property type="entry name" value="Sig_transdc_His_kin_sub3_dim/P"/>
</dbReference>
<evidence type="ECO:0000313" key="6">
    <source>
        <dbReference type="Proteomes" id="UP000239494"/>
    </source>
</evidence>
<dbReference type="PANTHER" id="PTHR24421">
    <property type="entry name" value="NITRATE/NITRITE SENSOR PROTEIN NARX-RELATED"/>
    <property type="match status" value="1"/>
</dbReference>
<keyword evidence="6" id="KW-1185">Reference proteome</keyword>
<evidence type="ECO:0000313" key="5">
    <source>
        <dbReference type="EMBL" id="PRY34366.1"/>
    </source>
</evidence>
<dbReference type="SMART" id="SM00387">
    <property type="entry name" value="HATPase_c"/>
    <property type="match status" value="1"/>
</dbReference>
<dbReference type="EMBL" id="PVTF01000017">
    <property type="protein sequence ID" value="PRY34366.1"/>
    <property type="molecule type" value="Genomic_DNA"/>
</dbReference>
<dbReference type="AlphaFoldDB" id="A0A2T0SLU0"/>
<dbReference type="InterPro" id="IPR005467">
    <property type="entry name" value="His_kinase_dom"/>
</dbReference>
<sequence>MVGSGGSDAHALRLDTLLRQLAERTPEALVSQERLHRLLDALVSLSSDLSLPDVLRRVVDSSCSLADADHASLTVISPDRRLLEYTHTKDTHTKNTNSTPHAETDTDTLTLDVHVKGSPFGTLRLSRHATRTPFTPVDTELVTAIAHAAGIAIENSRRYEQTRQREVWHRASNEVTSALLTGISGREALNQVAEQARGAADGIVAALVLPDARGDLVLEVVDGALGRHAHGYAVPTNAVVWEVFSEGRGRVVDNAVQDGPWPLDVDPRLVEDFSQVGPMVLVPMAAGDRVLGVLMVARQTGHHPFDAADVELVESFASQAALVLEFTRVQEDSRRLAILEDRDRIARDLHDLVIQRLFGLGLGLQGLNGTVDQPVVAARLGGFIEEVDHTIREIRRTIFSLHEPPSGGISLRGQLLRAVRESARLLGFEPKVALDGPLDSVVPDQVRPDLLASLREALANAARHAGATSVSVSVAVDRAATRVELVVRDNGKGLPERQVRHSGGLVNMSARADRWSGRCDVESEPGQGVSVVWSVPLVQQYDQGQEGP</sequence>
<keyword evidence="1" id="KW-0808">Transferase</keyword>
<evidence type="ECO:0000256" key="2">
    <source>
        <dbReference type="ARBA" id="ARBA00022777"/>
    </source>
</evidence>
<keyword evidence="3" id="KW-0902">Two-component regulatory system</keyword>
<dbReference type="Proteomes" id="UP000239494">
    <property type="component" value="Unassembled WGS sequence"/>
</dbReference>
<evidence type="ECO:0000259" key="4">
    <source>
        <dbReference type="PROSITE" id="PS50109"/>
    </source>
</evidence>
<dbReference type="Pfam" id="PF02518">
    <property type="entry name" value="HATPase_c"/>
    <property type="match status" value="1"/>
</dbReference>
<dbReference type="GO" id="GO:0016020">
    <property type="term" value="C:membrane"/>
    <property type="evidence" value="ECO:0007669"/>
    <property type="project" value="InterPro"/>
</dbReference>
<dbReference type="Gene3D" id="3.30.565.10">
    <property type="entry name" value="Histidine kinase-like ATPase, C-terminal domain"/>
    <property type="match status" value="1"/>
</dbReference>
<dbReference type="RefSeq" id="WP_245887370.1">
    <property type="nucleotide sequence ID" value="NZ_PVTF01000017.1"/>
</dbReference>
<dbReference type="PROSITE" id="PS50109">
    <property type="entry name" value="HIS_KIN"/>
    <property type="match status" value="1"/>
</dbReference>
<proteinExistence type="predicted"/>
<protein>
    <submittedName>
        <fullName evidence="5">Histidine kinase/DNA gyrase B/HSP90-like ATPase</fullName>
    </submittedName>
</protein>
<dbReference type="GO" id="GO:0000155">
    <property type="term" value="F:phosphorelay sensor kinase activity"/>
    <property type="evidence" value="ECO:0007669"/>
    <property type="project" value="InterPro"/>
</dbReference>
<dbReference type="SMART" id="SM00065">
    <property type="entry name" value="GAF"/>
    <property type="match status" value="2"/>
</dbReference>
<dbReference type="SUPFAM" id="SSF55781">
    <property type="entry name" value="GAF domain-like"/>
    <property type="match status" value="2"/>
</dbReference>
<dbReference type="SUPFAM" id="SSF55874">
    <property type="entry name" value="ATPase domain of HSP90 chaperone/DNA topoisomerase II/histidine kinase"/>
    <property type="match status" value="1"/>
</dbReference>
<comment type="caution">
    <text evidence="5">The sequence shown here is derived from an EMBL/GenBank/DDBJ whole genome shotgun (WGS) entry which is preliminary data.</text>
</comment>
<dbReference type="PANTHER" id="PTHR24421:SF56">
    <property type="entry name" value="OXYGEN SENSOR HISTIDINE KINASE RESPONSE REGULATOR DOST"/>
    <property type="match status" value="1"/>
</dbReference>
<organism evidence="5 6">
    <name type="scientific">Umezawaea tangerina</name>
    <dbReference type="NCBI Taxonomy" id="84725"/>
    <lineage>
        <taxon>Bacteria</taxon>
        <taxon>Bacillati</taxon>
        <taxon>Actinomycetota</taxon>
        <taxon>Actinomycetes</taxon>
        <taxon>Pseudonocardiales</taxon>
        <taxon>Pseudonocardiaceae</taxon>
        <taxon>Umezawaea</taxon>
    </lineage>
</organism>
<dbReference type="CDD" id="cd16917">
    <property type="entry name" value="HATPase_UhpB-NarQ-NarX-like"/>
    <property type="match status" value="1"/>
</dbReference>
<dbReference type="Gene3D" id="3.30.450.40">
    <property type="match status" value="3"/>
</dbReference>
<name>A0A2T0SLU0_9PSEU</name>
<feature type="domain" description="Histidine kinase" evidence="4">
    <location>
        <begin position="450"/>
        <end position="539"/>
    </location>
</feature>
<dbReference type="Gene3D" id="1.20.5.1930">
    <property type="match status" value="1"/>
</dbReference>
<gene>
    <name evidence="5" type="ORF">CLV43_117140</name>
</gene>
<keyword evidence="2 5" id="KW-0418">Kinase</keyword>
<evidence type="ECO:0000256" key="1">
    <source>
        <dbReference type="ARBA" id="ARBA00022679"/>
    </source>
</evidence>
<dbReference type="GO" id="GO:0046983">
    <property type="term" value="F:protein dimerization activity"/>
    <property type="evidence" value="ECO:0007669"/>
    <property type="project" value="InterPro"/>
</dbReference>
<dbReference type="Pfam" id="PF13185">
    <property type="entry name" value="GAF_2"/>
    <property type="match status" value="1"/>
</dbReference>
<dbReference type="InterPro" id="IPR050482">
    <property type="entry name" value="Sensor_HK_TwoCompSys"/>
</dbReference>
<dbReference type="Pfam" id="PF07730">
    <property type="entry name" value="HisKA_3"/>
    <property type="match status" value="1"/>
</dbReference>
<dbReference type="InterPro" id="IPR036890">
    <property type="entry name" value="HATPase_C_sf"/>
</dbReference>
<dbReference type="InterPro" id="IPR029016">
    <property type="entry name" value="GAF-like_dom_sf"/>
</dbReference>